<evidence type="ECO:0000313" key="3">
    <source>
        <dbReference type="Proteomes" id="UP000053958"/>
    </source>
</evidence>
<dbReference type="GeneID" id="25317996"/>
<name>A0A0F4YR52_RASE3</name>
<proteinExistence type="predicted"/>
<dbReference type="SUPFAM" id="SSF52047">
    <property type="entry name" value="RNI-like"/>
    <property type="match status" value="1"/>
</dbReference>
<keyword evidence="3" id="KW-1185">Reference proteome</keyword>
<sequence length="445" mass="50426">MLASLPPELLYVILDHLSLDALLPLRVASKVFLHLTNPRVFSEISINLSTRGFHRKLELIKSISTSSCTFTFCITTLKIRSLHLGRQYRRELDQESLQAFLSEHLPSSIRKLQNLETVQHIGEQEIAPAVGASPGLALLRIFNGWFDTAEDRVSLQSALGKARPELMELELERVALPVTGLRETLKETLSRKLQHLAVSTTPGARDDDFAWDTLWSALMETHVKLSSLTVAGSENAMDEMFAYLLSYTGLRKLKICGLQMDQQDLEESTGRRFWDQVVPHHKNSLTLLTVTPIYESVWCYGPVAEAALLQCSSLRDLTLCVCNVDSSWAEAKLARARENNKVEFRDLEVPDGARANCGAAKAVTGREDDILLFDYVIDPDQPFPFLTRIEKVLLGMRAPAEASMNWPQFMQYRLFVKSQDPKENGIWRYRIRRFARESVSEDEND</sequence>
<dbReference type="RefSeq" id="XP_013326933.1">
    <property type="nucleotide sequence ID" value="XM_013471479.1"/>
</dbReference>
<dbReference type="OrthoDB" id="4500400at2759"/>
<evidence type="ECO:0000313" key="2">
    <source>
        <dbReference type="EMBL" id="KKA20321.1"/>
    </source>
</evidence>
<dbReference type="PROSITE" id="PS50181">
    <property type="entry name" value="FBOX"/>
    <property type="match status" value="1"/>
</dbReference>
<feature type="domain" description="F-box" evidence="1">
    <location>
        <begin position="1"/>
        <end position="44"/>
    </location>
</feature>
<dbReference type="EMBL" id="LASV01000271">
    <property type="protein sequence ID" value="KKA20321.1"/>
    <property type="molecule type" value="Genomic_DNA"/>
</dbReference>
<organism evidence="2 3">
    <name type="scientific">Rasamsonia emersonii (strain ATCC 16479 / CBS 393.64 / IMI 116815)</name>
    <dbReference type="NCBI Taxonomy" id="1408163"/>
    <lineage>
        <taxon>Eukaryota</taxon>
        <taxon>Fungi</taxon>
        <taxon>Dikarya</taxon>
        <taxon>Ascomycota</taxon>
        <taxon>Pezizomycotina</taxon>
        <taxon>Eurotiomycetes</taxon>
        <taxon>Eurotiomycetidae</taxon>
        <taxon>Eurotiales</taxon>
        <taxon>Trichocomaceae</taxon>
        <taxon>Rasamsonia</taxon>
    </lineage>
</organism>
<dbReference type="AlphaFoldDB" id="A0A0F4YR52"/>
<evidence type="ECO:0000259" key="1">
    <source>
        <dbReference type="PROSITE" id="PS50181"/>
    </source>
</evidence>
<reference evidence="2 3" key="1">
    <citation type="submission" date="2015-04" db="EMBL/GenBank/DDBJ databases">
        <authorList>
            <person name="Heijne W.H."/>
            <person name="Fedorova N.D."/>
            <person name="Nierman W.C."/>
            <person name="Vollebregt A.W."/>
            <person name="Zhao Z."/>
            <person name="Wu L."/>
            <person name="Kumar M."/>
            <person name="Stam H."/>
            <person name="van den Berg M.A."/>
            <person name="Pel H.J."/>
        </authorList>
    </citation>
    <scope>NUCLEOTIDE SEQUENCE [LARGE SCALE GENOMIC DNA]</scope>
    <source>
        <strain evidence="2 3">CBS 393.64</strain>
    </source>
</reference>
<accession>A0A0F4YR52</accession>
<gene>
    <name evidence="2" type="ORF">T310_5656</name>
</gene>
<protein>
    <recommendedName>
        <fullName evidence="1">F-box domain-containing protein</fullName>
    </recommendedName>
</protein>
<dbReference type="Proteomes" id="UP000053958">
    <property type="component" value="Unassembled WGS sequence"/>
</dbReference>
<comment type="caution">
    <text evidence="2">The sequence shown here is derived from an EMBL/GenBank/DDBJ whole genome shotgun (WGS) entry which is preliminary data.</text>
</comment>
<dbReference type="InterPro" id="IPR001810">
    <property type="entry name" value="F-box_dom"/>
</dbReference>